<dbReference type="GO" id="GO:0003824">
    <property type="term" value="F:catalytic activity"/>
    <property type="evidence" value="ECO:0007669"/>
    <property type="project" value="InterPro"/>
</dbReference>
<dbReference type="OrthoDB" id="5175573at2"/>
<evidence type="ECO:0000313" key="4">
    <source>
        <dbReference type="EMBL" id="KTR81833.1"/>
    </source>
</evidence>
<protein>
    <submittedName>
        <fullName evidence="4">Amidase</fullName>
    </submittedName>
</protein>
<keyword evidence="5" id="KW-1185">Reference proteome</keyword>
<evidence type="ECO:0000259" key="3">
    <source>
        <dbReference type="Pfam" id="PF01425"/>
    </source>
</evidence>
<evidence type="ECO:0000256" key="2">
    <source>
        <dbReference type="SAM" id="MobiDB-lite"/>
    </source>
</evidence>
<feature type="domain" description="Amidase" evidence="3">
    <location>
        <begin position="26"/>
        <end position="458"/>
    </location>
</feature>
<dbReference type="Proteomes" id="UP000070810">
    <property type="component" value="Unassembled WGS sequence"/>
</dbReference>
<dbReference type="InterPro" id="IPR036928">
    <property type="entry name" value="AS_sf"/>
</dbReference>
<evidence type="ECO:0000313" key="5">
    <source>
        <dbReference type="Proteomes" id="UP000070810"/>
    </source>
</evidence>
<dbReference type="EMBL" id="LDRK01000112">
    <property type="protein sequence ID" value="KTR81833.1"/>
    <property type="molecule type" value="Genomic_DNA"/>
</dbReference>
<feature type="region of interest" description="Disordered" evidence="2">
    <location>
        <begin position="144"/>
        <end position="163"/>
    </location>
</feature>
<dbReference type="RefSeq" id="WP_058594688.1">
    <property type="nucleotide sequence ID" value="NZ_LDRK01000112.1"/>
</dbReference>
<dbReference type="PANTHER" id="PTHR11895:SF7">
    <property type="entry name" value="GLUTAMYL-TRNA(GLN) AMIDOTRANSFERASE SUBUNIT A, MITOCHONDRIAL"/>
    <property type="match status" value="1"/>
</dbReference>
<dbReference type="AlphaFoldDB" id="A0A147EBQ5"/>
<evidence type="ECO:0000256" key="1">
    <source>
        <dbReference type="ARBA" id="ARBA00009199"/>
    </source>
</evidence>
<accession>A0A147EBQ5</accession>
<dbReference type="Gene3D" id="3.90.1300.10">
    <property type="entry name" value="Amidase signature (AS) domain"/>
    <property type="match status" value="1"/>
</dbReference>
<dbReference type="PANTHER" id="PTHR11895">
    <property type="entry name" value="TRANSAMIDASE"/>
    <property type="match status" value="1"/>
</dbReference>
<dbReference type="InterPro" id="IPR023631">
    <property type="entry name" value="Amidase_dom"/>
</dbReference>
<dbReference type="InterPro" id="IPR020556">
    <property type="entry name" value="Amidase_CS"/>
</dbReference>
<proteinExistence type="inferred from homology"/>
<comment type="caution">
    <text evidence="4">The sequence shown here is derived from an EMBL/GenBank/DDBJ whole genome shotgun (WGS) entry which is preliminary data.</text>
</comment>
<gene>
    <name evidence="4" type="ORF">NS354_11985</name>
</gene>
<organism evidence="4 5">
    <name type="scientific">Leucobacter chromiiresistens</name>
    <dbReference type="NCBI Taxonomy" id="1079994"/>
    <lineage>
        <taxon>Bacteria</taxon>
        <taxon>Bacillati</taxon>
        <taxon>Actinomycetota</taxon>
        <taxon>Actinomycetes</taxon>
        <taxon>Micrococcales</taxon>
        <taxon>Microbacteriaceae</taxon>
        <taxon>Leucobacter</taxon>
    </lineage>
</organism>
<reference evidence="4 5" key="1">
    <citation type="journal article" date="2016" name="Front. Microbiol.">
        <title>Genomic Resource of Rice Seed Associated Bacteria.</title>
        <authorList>
            <person name="Midha S."/>
            <person name="Bansal K."/>
            <person name="Sharma S."/>
            <person name="Kumar N."/>
            <person name="Patil P.P."/>
            <person name="Chaudhry V."/>
            <person name="Patil P.B."/>
        </authorList>
    </citation>
    <scope>NUCLEOTIDE SEQUENCE [LARGE SCALE GENOMIC DNA]</scope>
    <source>
        <strain evidence="4 5">NS354</strain>
    </source>
</reference>
<sequence>MTAAGAPETAIAWRDALRGGEISAREAVEHFLARIEDRAELGAFLTVTAEHARAAAAAADARFAATPRSERGSLPRLHGLPTAVKDLVEVAGAATTRGSAALRHPVAANDAPGVAVLRAAGAIPLGKTQVPELGLTGYSENAIAPPARNPLDPTRTPGGSSGGSAAAIAADLIPVGPGTDGGGSIRIPALACGLVGLKPGLGAVPGDFGSAATPSVHDEFGAPRLTVSGPLARSAADAAMLYDAQRGAAAEPALAAVRAADSLTGLRIACTEASPFASAYPIAIGVEARRAAETARDRLARRGHRLEAADFVYDPGYPDAFTTSWTAGLSRLPLPSGAEERLMPLTRAFRTRAIARSDAAHARAGARLRAFAADVRAQWGAYDAVLTPGLTMLPPRIGAFTSLDADDDYRLQCEWAPFTSMVNVSGLPAIAVPVLRLPTGHAMGVQIIGRVGGEHRLLQLAAQLAAELDAELDAELEAE</sequence>
<dbReference type="PATRIC" id="fig|1079994.3.peg.304"/>
<name>A0A147EBQ5_9MICO</name>
<comment type="similarity">
    <text evidence="1">Belongs to the amidase family.</text>
</comment>
<dbReference type="Pfam" id="PF01425">
    <property type="entry name" value="Amidase"/>
    <property type="match status" value="1"/>
</dbReference>
<dbReference type="SUPFAM" id="SSF75304">
    <property type="entry name" value="Amidase signature (AS) enzymes"/>
    <property type="match status" value="1"/>
</dbReference>
<dbReference type="PROSITE" id="PS00571">
    <property type="entry name" value="AMIDASES"/>
    <property type="match status" value="1"/>
</dbReference>
<dbReference type="InterPro" id="IPR000120">
    <property type="entry name" value="Amidase"/>
</dbReference>